<evidence type="ECO:0000313" key="3">
    <source>
        <dbReference type="Proteomes" id="UP000636960"/>
    </source>
</evidence>
<dbReference type="InterPro" id="IPR056127">
    <property type="entry name" value="DUF7710"/>
</dbReference>
<dbReference type="EMBL" id="BOMV01000163">
    <property type="protein sequence ID" value="GIF02453.1"/>
    <property type="molecule type" value="Genomic_DNA"/>
</dbReference>
<name>A0A919KAF0_9ACTN</name>
<keyword evidence="3" id="KW-1185">Reference proteome</keyword>
<dbReference type="Proteomes" id="UP000636960">
    <property type="component" value="Unassembled WGS sequence"/>
</dbReference>
<feature type="domain" description="DUF7710" evidence="1">
    <location>
        <begin position="20"/>
        <end position="102"/>
    </location>
</feature>
<organism evidence="2 3">
    <name type="scientific">Paractinoplanes rishiriensis</name>
    <dbReference type="NCBI Taxonomy" id="1050105"/>
    <lineage>
        <taxon>Bacteria</taxon>
        <taxon>Bacillati</taxon>
        <taxon>Actinomycetota</taxon>
        <taxon>Actinomycetes</taxon>
        <taxon>Micromonosporales</taxon>
        <taxon>Micromonosporaceae</taxon>
        <taxon>Paractinoplanes</taxon>
    </lineage>
</organism>
<protein>
    <recommendedName>
        <fullName evidence="1">DUF7710 domain-containing protein</fullName>
    </recommendedName>
</protein>
<evidence type="ECO:0000259" key="1">
    <source>
        <dbReference type="Pfam" id="PF24819"/>
    </source>
</evidence>
<sequence length="104" mass="11413">MYVLPVSEGNAEGEVDLSNVWVFHGEEARFASGVFKDRNTALLWVELHELTGVITEYPLGAGCYDFAVAEGLFHPSKPHHGTPAHVAEFSPSGHHIHVRDGHPE</sequence>
<evidence type="ECO:0000313" key="2">
    <source>
        <dbReference type="EMBL" id="GIF02453.1"/>
    </source>
</evidence>
<proteinExistence type="predicted"/>
<accession>A0A919KAF0</accession>
<gene>
    <name evidence="2" type="ORF">Ari01nite_99170</name>
</gene>
<dbReference type="Pfam" id="PF24819">
    <property type="entry name" value="DUF7710"/>
    <property type="match status" value="1"/>
</dbReference>
<dbReference type="AlphaFoldDB" id="A0A919KAF0"/>
<reference evidence="2" key="1">
    <citation type="submission" date="2021-01" db="EMBL/GenBank/DDBJ databases">
        <title>Whole genome shotgun sequence of Actinoplanes rishiriensis NBRC 108556.</title>
        <authorList>
            <person name="Komaki H."/>
            <person name="Tamura T."/>
        </authorList>
    </citation>
    <scope>NUCLEOTIDE SEQUENCE</scope>
    <source>
        <strain evidence="2">NBRC 108556</strain>
    </source>
</reference>
<comment type="caution">
    <text evidence="2">The sequence shown here is derived from an EMBL/GenBank/DDBJ whole genome shotgun (WGS) entry which is preliminary data.</text>
</comment>